<evidence type="ECO:0000313" key="4">
    <source>
        <dbReference type="Proteomes" id="UP000011511"/>
    </source>
</evidence>
<dbReference type="eggNOG" id="arCOG11409">
    <property type="taxonomic scope" value="Archaea"/>
</dbReference>
<evidence type="ECO:0000313" key="3">
    <source>
        <dbReference type="EMBL" id="ELY85356.1"/>
    </source>
</evidence>
<feature type="compositionally biased region" description="Basic and acidic residues" evidence="1">
    <location>
        <begin position="227"/>
        <end position="248"/>
    </location>
</feature>
<dbReference type="PATRIC" id="fig|1227494.3.peg.2537"/>
<feature type="region of interest" description="Disordered" evidence="1">
    <location>
        <begin position="223"/>
        <end position="248"/>
    </location>
</feature>
<protein>
    <recommendedName>
        <fullName evidence="2">Pvc16 N-terminal domain-containing protein</fullName>
    </recommendedName>
</protein>
<dbReference type="AlphaFoldDB" id="L9ZH15"/>
<dbReference type="Pfam" id="PF14065">
    <property type="entry name" value="Pvc16_N"/>
    <property type="match status" value="1"/>
</dbReference>
<comment type="caution">
    <text evidence="3">The sequence shown here is derived from an EMBL/GenBank/DDBJ whole genome shotgun (WGS) entry which is preliminary data.</text>
</comment>
<reference evidence="3 4" key="1">
    <citation type="journal article" date="2014" name="PLoS Genet.">
        <title>Phylogenetically driven sequencing of extremely halophilic archaea reveals strategies for static and dynamic osmo-response.</title>
        <authorList>
            <person name="Becker E.A."/>
            <person name="Seitzer P.M."/>
            <person name="Tritt A."/>
            <person name="Larsen D."/>
            <person name="Krusor M."/>
            <person name="Yao A.I."/>
            <person name="Wu D."/>
            <person name="Madern D."/>
            <person name="Eisen J.A."/>
            <person name="Darling A.E."/>
            <person name="Facciotti M.T."/>
        </authorList>
    </citation>
    <scope>NUCLEOTIDE SEQUENCE [LARGE SCALE GENOMIC DNA]</scope>
    <source>
        <strain evidence="3 4">JCM 12890</strain>
    </source>
</reference>
<gene>
    <name evidence="3" type="ORF">C485_12648</name>
</gene>
<sequence length="248" mass="27183">MITDAYSTADRSDSTIPFDSQHRSGSILAGESNATSPGDSHEVAIVTFTAVAAVSETLLELFQKQIEQRRNVSFSRSDVALTSPETVDADSGVRLGLFLYHVTRDEKAGAAAPEIVQSTKRDPPLPLSLQYLLTAYPMDDEGEQATGTLAQQRTLGLAIQLLHDNSRLEPDACAAGLDQERHLSITVTSEPLDQLTNLWARFGDATYHPSVTFEVSPVLVQSTNEESVTRIDERETDLSRRPDEPERL</sequence>
<proteinExistence type="predicted"/>
<name>L9ZH15_NATA2</name>
<evidence type="ECO:0000256" key="1">
    <source>
        <dbReference type="SAM" id="MobiDB-lite"/>
    </source>
</evidence>
<accession>L9ZH15</accession>
<evidence type="ECO:0000259" key="2">
    <source>
        <dbReference type="Pfam" id="PF14065"/>
    </source>
</evidence>
<dbReference type="Proteomes" id="UP000011511">
    <property type="component" value="Unassembled WGS sequence"/>
</dbReference>
<feature type="domain" description="Pvc16 N-terminal" evidence="2">
    <location>
        <begin position="53"/>
        <end position="230"/>
    </location>
</feature>
<feature type="region of interest" description="Disordered" evidence="1">
    <location>
        <begin position="1"/>
        <end position="39"/>
    </location>
</feature>
<dbReference type="EMBL" id="AOIK01000030">
    <property type="protein sequence ID" value="ELY85356.1"/>
    <property type="molecule type" value="Genomic_DNA"/>
</dbReference>
<keyword evidence="4" id="KW-1185">Reference proteome</keyword>
<dbReference type="InterPro" id="IPR025351">
    <property type="entry name" value="Pvc16_N"/>
</dbReference>
<organism evidence="3 4">
    <name type="scientific">Natrinema altunense (strain JCM 12890 / CGMCC 1.3731 / AJ2)</name>
    <dbReference type="NCBI Taxonomy" id="1227494"/>
    <lineage>
        <taxon>Archaea</taxon>
        <taxon>Methanobacteriati</taxon>
        <taxon>Methanobacteriota</taxon>
        <taxon>Stenosarchaea group</taxon>
        <taxon>Halobacteria</taxon>
        <taxon>Halobacteriales</taxon>
        <taxon>Natrialbaceae</taxon>
        <taxon>Natrinema</taxon>
    </lineage>
</organism>